<dbReference type="SUPFAM" id="SSF53335">
    <property type="entry name" value="S-adenosyl-L-methionine-dependent methyltransferases"/>
    <property type="match status" value="1"/>
</dbReference>
<evidence type="ECO:0000313" key="3">
    <source>
        <dbReference type="Proteomes" id="UP001358614"/>
    </source>
</evidence>
<dbReference type="Gene3D" id="3.40.50.150">
    <property type="entry name" value="Vaccinia Virus protein VP39"/>
    <property type="match status" value="1"/>
</dbReference>
<evidence type="ECO:0000256" key="1">
    <source>
        <dbReference type="SAM" id="MobiDB-lite"/>
    </source>
</evidence>
<dbReference type="InterPro" id="IPR029063">
    <property type="entry name" value="SAM-dependent_MTases_sf"/>
</dbReference>
<dbReference type="Proteomes" id="UP001358614">
    <property type="component" value="Chromosome 1"/>
</dbReference>
<feature type="region of interest" description="Disordered" evidence="1">
    <location>
        <begin position="141"/>
        <end position="195"/>
    </location>
</feature>
<keyword evidence="3" id="KW-1185">Reference proteome</keyword>
<evidence type="ECO:0000313" key="2">
    <source>
        <dbReference type="EMBL" id="WWD05825.1"/>
    </source>
</evidence>
<protein>
    <submittedName>
        <fullName evidence="2">Uncharacterized protein</fullName>
    </submittedName>
</protein>
<dbReference type="AlphaFoldDB" id="A0AAX4KHG0"/>
<name>A0AAX4KHG0_9TREE</name>
<dbReference type="PANTHER" id="PTHR14614">
    <property type="entry name" value="HEPATOCELLULAR CARCINOMA-ASSOCIATED ANTIGEN"/>
    <property type="match status" value="1"/>
</dbReference>
<dbReference type="GeneID" id="91102710"/>
<dbReference type="PANTHER" id="PTHR14614:SF162">
    <property type="entry name" value="EXPRESSED PROTEIN"/>
    <property type="match status" value="1"/>
</dbReference>
<dbReference type="RefSeq" id="XP_066083792.1">
    <property type="nucleotide sequence ID" value="XM_066227695.1"/>
</dbReference>
<dbReference type="InterPro" id="IPR019410">
    <property type="entry name" value="Methyltransf_16"/>
</dbReference>
<dbReference type="KEGG" id="ker:91102710"/>
<accession>A0AAX4KHG0</accession>
<gene>
    <name evidence="2" type="ORF">V865_003908</name>
</gene>
<reference evidence="2 3" key="1">
    <citation type="submission" date="2024-01" db="EMBL/GenBank/DDBJ databases">
        <title>Comparative genomics of Cryptococcus and Kwoniella reveals pathogenesis evolution and contrasting modes of karyotype evolution via chromosome fusion or intercentromeric recombination.</title>
        <authorList>
            <person name="Coelho M.A."/>
            <person name="David-Palma M."/>
            <person name="Shea T."/>
            <person name="Bowers K."/>
            <person name="McGinley-Smith S."/>
            <person name="Mohammad A.W."/>
            <person name="Gnirke A."/>
            <person name="Yurkov A.M."/>
            <person name="Nowrousian M."/>
            <person name="Sun S."/>
            <person name="Cuomo C.A."/>
            <person name="Heitman J."/>
        </authorList>
    </citation>
    <scope>NUCLEOTIDE SEQUENCE [LARGE SCALE GENOMIC DNA]</scope>
    <source>
        <strain evidence="2 3">PYCC6329</strain>
    </source>
</reference>
<dbReference type="GO" id="GO:0005634">
    <property type="term" value="C:nucleus"/>
    <property type="evidence" value="ECO:0007669"/>
    <property type="project" value="TreeGrafter"/>
</dbReference>
<proteinExistence type="predicted"/>
<organism evidence="2 3">
    <name type="scientific">Kwoniella europaea PYCC6329</name>
    <dbReference type="NCBI Taxonomy" id="1423913"/>
    <lineage>
        <taxon>Eukaryota</taxon>
        <taxon>Fungi</taxon>
        <taxon>Dikarya</taxon>
        <taxon>Basidiomycota</taxon>
        <taxon>Agaricomycotina</taxon>
        <taxon>Tremellomycetes</taxon>
        <taxon>Tremellales</taxon>
        <taxon>Cryptococcaceae</taxon>
        <taxon>Kwoniella</taxon>
    </lineage>
</organism>
<dbReference type="EMBL" id="CP144089">
    <property type="protein sequence ID" value="WWD05825.1"/>
    <property type="molecule type" value="Genomic_DNA"/>
</dbReference>
<sequence>MYWYISFLRPPPVSITPTTEEITITPQVANDLRTELRYDPTPLQYIWQRLTPSLSPPTSARELTTFIPPQSTYKPISVPLPADVQIGESWRLGLFSPSPSATSSRHPSCSLMSLCEDGVGVIGVWSEGIDIVRSELSHKGTVRGINGSSKNGKDKEKESKKGKGKEKDDGPKQGRITREFTLPLPSPKDEEGERQGEEMLRIIEQTSFDLDKKIWDSGLALSSWFWKYLRTTDEENSFPQADELVNEVFDLLKRQDDLDILEIGSGTGLVSIALSLALKRYLPEVKRNVIATDLYTAIPLMNENLEFNCINTNSNSNGNNVNVRADVLDWDKPLPSWVSVEDHLPELVIAADVTYNTSAFPSLLQTLISLLTPSSDRIPILVLAYKQRDPSERDLWKMLNDNGIKMTLVDKVVGAEVDQGETEIWIGRMKS</sequence>
<dbReference type="GO" id="GO:0008757">
    <property type="term" value="F:S-adenosylmethionine-dependent methyltransferase activity"/>
    <property type="evidence" value="ECO:0007669"/>
    <property type="project" value="UniProtKB-ARBA"/>
</dbReference>
<feature type="compositionally biased region" description="Basic and acidic residues" evidence="1">
    <location>
        <begin position="151"/>
        <end position="178"/>
    </location>
</feature>
<dbReference type="GO" id="GO:0005737">
    <property type="term" value="C:cytoplasm"/>
    <property type="evidence" value="ECO:0007669"/>
    <property type="project" value="TreeGrafter"/>
</dbReference>
<dbReference type="Pfam" id="PF10294">
    <property type="entry name" value="Methyltransf_16"/>
    <property type="match status" value="1"/>
</dbReference>